<dbReference type="Pfam" id="PF07545">
    <property type="entry name" value="Vg_Tdu"/>
    <property type="match status" value="1"/>
</dbReference>
<proteinExistence type="inferred from homology"/>
<comment type="subcellular location">
    <subcellularLocation>
        <location evidence="2">Nucleus</location>
    </subcellularLocation>
</comment>
<evidence type="ECO:0000313" key="9">
    <source>
        <dbReference type="RefSeq" id="XP_006874778.1"/>
    </source>
</evidence>
<keyword evidence="3" id="KW-0805">Transcription regulation</keyword>
<accession>A0A9B0U1Y1</accession>
<dbReference type="RefSeq" id="XP_006874778.1">
    <property type="nucleotide sequence ID" value="XM_006874716.1"/>
</dbReference>
<comment type="function">
    <text evidence="1">May act as a specific coactivator for the mammalian TEFs.</text>
</comment>
<dbReference type="InterPro" id="IPR006627">
    <property type="entry name" value="TDU_repeat"/>
</dbReference>
<evidence type="ECO:0000256" key="7">
    <source>
        <dbReference type="SAM" id="MobiDB-lite"/>
    </source>
</evidence>
<reference evidence="9" key="1">
    <citation type="submission" date="2025-08" db="UniProtKB">
        <authorList>
            <consortium name="RefSeq"/>
        </authorList>
    </citation>
    <scope>IDENTIFICATION</scope>
    <source>
        <tissue evidence="9">Spleen</tissue>
    </source>
</reference>
<dbReference type="SMART" id="SM00711">
    <property type="entry name" value="TDU"/>
    <property type="match status" value="1"/>
</dbReference>
<keyword evidence="8" id="KW-1185">Reference proteome</keyword>
<dbReference type="PANTHER" id="PTHR15950:SF20">
    <property type="entry name" value="TRANSCRIPTION COFACTOR VESTIGIAL-LIKE PROTEIN 1"/>
    <property type="match status" value="1"/>
</dbReference>
<dbReference type="AlphaFoldDB" id="A0A9B0U1Y1"/>
<sequence>MEETKKTSKGKQKPIRTEWNSRCVLFTYFQGDISSVVDEHFSRALGNIKSPQQLPTSSQNQEVTFRNDSDMPPNQWRLSSHWRKAQPEGVRANGVAKSSLSVSAPMAMDPYPYPHPRLLTRSPSAQPRELWHFPSLPSSSSAQPAYPHAFSSSHLAPNPRPDGKCEPLLSLLQQERCPACPQECLMRESPNSAQIPGRAGLLFNQHPGSYHYKKMYFSSNHGPAASASLATESRYLFPAFDSYSL</sequence>
<evidence type="ECO:0000256" key="4">
    <source>
        <dbReference type="ARBA" id="ARBA00023163"/>
    </source>
</evidence>
<keyword evidence="5" id="KW-0539">Nucleus</keyword>
<dbReference type="GeneID" id="102832465"/>
<dbReference type="CTD" id="51442"/>
<evidence type="ECO:0000313" key="8">
    <source>
        <dbReference type="Proteomes" id="UP000504623"/>
    </source>
</evidence>
<dbReference type="GO" id="GO:0005634">
    <property type="term" value="C:nucleus"/>
    <property type="evidence" value="ECO:0007669"/>
    <property type="project" value="UniProtKB-SubCell"/>
</dbReference>
<dbReference type="GO" id="GO:0006355">
    <property type="term" value="P:regulation of DNA-templated transcription"/>
    <property type="evidence" value="ECO:0007669"/>
    <property type="project" value="InterPro"/>
</dbReference>
<keyword evidence="4" id="KW-0804">Transcription</keyword>
<comment type="similarity">
    <text evidence="6">Belongs to the vestigial family.</text>
</comment>
<evidence type="ECO:0000256" key="6">
    <source>
        <dbReference type="ARBA" id="ARBA00025784"/>
    </source>
</evidence>
<dbReference type="Proteomes" id="UP000504623">
    <property type="component" value="Unplaced"/>
</dbReference>
<evidence type="ECO:0000256" key="3">
    <source>
        <dbReference type="ARBA" id="ARBA00023015"/>
    </source>
</evidence>
<evidence type="ECO:0000256" key="5">
    <source>
        <dbReference type="ARBA" id="ARBA00023242"/>
    </source>
</evidence>
<feature type="compositionally biased region" description="Polar residues" evidence="7">
    <location>
        <begin position="49"/>
        <end position="66"/>
    </location>
</feature>
<dbReference type="OrthoDB" id="10069705at2759"/>
<feature type="region of interest" description="Disordered" evidence="7">
    <location>
        <begin position="49"/>
        <end position="74"/>
    </location>
</feature>
<name>A0A9B0U1Y1_CHRAS</name>
<organism evidence="8 9">
    <name type="scientific">Chrysochloris asiatica</name>
    <name type="common">Cape golden mole</name>
    <dbReference type="NCBI Taxonomy" id="185453"/>
    <lineage>
        <taxon>Eukaryota</taxon>
        <taxon>Metazoa</taxon>
        <taxon>Chordata</taxon>
        <taxon>Craniata</taxon>
        <taxon>Vertebrata</taxon>
        <taxon>Euteleostomi</taxon>
        <taxon>Mammalia</taxon>
        <taxon>Eutheria</taxon>
        <taxon>Afrotheria</taxon>
        <taxon>Chrysochloridae</taxon>
        <taxon>Chrysochlorinae</taxon>
        <taxon>Chrysochloris</taxon>
    </lineage>
</organism>
<protein>
    <submittedName>
        <fullName evidence="9">Transcription cofactor vestigial-like protein 1</fullName>
    </submittedName>
</protein>
<dbReference type="InterPro" id="IPR011520">
    <property type="entry name" value="Vg_fam"/>
</dbReference>
<evidence type="ECO:0000256" key="2">
    <source>
        <dbReference type="ARBA" id="ARBA00004123"/>
    </source>
</evidence>
<evidence type="ECO:0000256" key="1">
    <source>
        <dbReference type="ARBA" id="ARBA00002229"/>
    </source>
</evidence>
<gene>
    <name evidence="9" type="primary">VGLL1</name>
</gene>
<dbReference type="PANTHER" id="PTHR15950">
    <property type="entry name" value="TRANSCRIPTION COFACTOR VESTIGIAL-LIKE PROTEIN"/>
    <property type="match status" value="1"/>
</dbReference>